<proteinExistence type="inferred from homology"/>
<dbReference type="SUPFAM" id="SSF53218">
    <property type="entry name" value="Molybdenum cofactor biosynthesis proteins"/>
    <property type="match status" value="1"/>
</dbReference>
<dbReference type="Gene3D" id="3.40.980.10">
    <property type="entry name" value="MoaB/Mog-like domain"/>
    <property type="match status" value="1"/>
</dbReference>
<name>A0A7C4RTN2_9BACT</name>
<feature type="domain" description="MoaB/Mog" evidence="7">
    <location>
        <begin position="17"/>
        <end position="161"/>
    </location>
</feature>
<evidence type="ECO:0000256" key="1">
    <source>
        <dbReference type="ARBA" id="ARBA00003487"/>
    </source>
</evidence>
<dbReference type="InterPro" id="IPR001453">
    <property type="entry name" value="MoaB/Mog_dom"/>
</dbReference>
<dbReference type="UniPathway" id="UPA00344"/>
<keyword evidence="5 6" id="KW-0501">Molybdenum cofactor biosynthesis</keyword>
<organism evidence="8">
    <name type="scientific">Desulfatirhabdium butyrativorans</name>
    <dbReference type="NCBI Taxonomy" id="340467"/>
    <lineage>
        <taxon>Bacteria</taxon>
        <taxon>Pseudomonadati</taxon>
        <taxon>Thermodesulfobacteriota</taxon>
        <taxon>Desulfobacteria</taxon>
        <taxon>Desulfobacterales</taxon>
        <taxon>Desulfatirhabdiaceae</taxon>
        <taxon>Desulfatirhabdium</taxon>
    </lineage>
</organism>
<evidence type="ECO:0000256" key="5">
    <source>
        <dbReference type="ARBA" id="ARBA00023150"/>
    </source>
</evidence>
<dbReference type="InterPro" id="IPR036425">
    <property type="entry name" value="MoaB/Mog-like_dom_sf"/>
</dbReference>
<dbReference type="PROSITE" id="PS01078">
    <property type="entry name" value="MOCF_BIOSYNTHESIS_1"/>
    <property type="match status" value="1"/>
</dbReference>
<dbReference type="SMART" id="SM00852">
    <property type="entry name" value="MoCF_biosynth"/>
    <property type="match status" value="1"/>
</dbReference>
<dbReference type="GO" id="GO:0005829">
    <property type="term" value="C:cytosol"/>
    <property type="evidence" value="ECO:0007669"/>
    <property type="project" value="TreeGrafter"/>
</dbReference>
<dbReference type="PIRSF" id="PIRSF006443">
    <property type="entry name" value="MoaB"/>
    <property type="match status" value="1"/>
</dbReference>
<comment type="pathway">
    <text evidence="2 6">Cofactor biosynthesis; molybdopterin biosynthesis.</text>
</comment>
<evidence type="ECO:0000256" key="2">
    <source>
        <dbReference type="ARBA" id="ARBA00005046"/>
    </source>
</evidence>
<dbReference type="CDD" id="cd00886">
    <property type="entry name" value="MogA_MoaB"/>
    <property type="match status" value="1"/>
</dbReference>
<dbReference type="AlphaFoldDB" id="A0A7C4RTN2"/>
<sequence>MGRADHRADAPDVVTMAVVSVSSTRTLSEDKSGNWIRKRAEKEGHQVVAHEVVPDDTEAIRNVVIGILNQHSPDAVLITGGTGISPKDVTIEAVRPLFEKELSAFGTLFALLSFEEIDAAAMLSRAAAGIVQEAVVFCMPGSLNACKTACEKLIFPEICHLVRHLRKG</sequence>
<accession>A0A7C4RTN2</accession>
<dbReference type="InterPro" id="IPR012245">
    <property type="entry name" value="MoaB"/>
</dbReference>
<gene>
    <name evidence="8" type="ORF">ENS29_13600</name>
</gene>
<evidence type="ECO:0000256" key="6">
    <source>
        <dbReference type="PIRNR" id="PIRNR006443"/>
    </source>
</evidence>
<dbReference type="PANTHER" id="PTHR43232">
    <property type="entry name" value="MOLYBDENUM COFACTOR BIOSYNTHESIS PROTEIN B"/>
    <property type="match status" value="1"/>
</dbReference>
<evidence type="ECO:0000256" key="3">
    <source>
        <dbReference type="ARBA" id="ARBA00006112"/>
    </source>
</evidence>
<evidence type="ECO:0000259" key="7">
    <source>
        <dbReference type="SMART" id="SM00852"/>
    </source>
</evidence>
<dbReference type="NCBIfam" id="TIGR00177">
    <property type="entry name" value="molyb_syn"/>
    <property type="match status" value="1"/>
</dbReference>
<dbReference type="GO" id="GO:0006777">
    <property type="term" value="P:Mo-molybdopterin cofactor biosynthetic process"/>
    <property type="evidence" value="ECO:0007669"/>
    <property type="project" value="UniProtKB-UniRule"/>
</dbReference>
<comment type="similarity">
    <text evidence="3 6">Belongs to the MoaB/Mog family.</text>
</comment>
<comment type="caution">
    <text evidence="8">The sequence shown here is derived from an EMBL/GenBank/DDBJ whole genome shotgun (WGS) entry which is preliminary data.</text>
</comment>
<comment type="function">
    <text evidence="1 6">May be involved in the biosynthesis of molybdopterin.</text>
</comment>
<evidence type="ECO:0000313" key="8">
    <source>
        <dbReference type="EMBL" id="HGU33865.1"/>
    </source>
</evidence>
<reference evidence="8" key="1">
    <citation type="journal article" date="2020" name="mSystems">
        <title>Genome- and Community-Level Interaction Insights into Carbon Utilization and Element Cycling Functions of Hydrothermarchaeota in Hydrothermal Sediment.</title>
        <authorList>
            <person name="Zhou Z."/>
            <person name="Liu Y."/>
            <person name="Xu W."/>
            <person name="Pan J."/>
            <person name="Luo Z.H."/>
            <person name="Li M."/>
        </authorList>
    </citation>
    <scope>NUCLEOTIDE SEQUENCE [LARGE SCALE GENOMIC DNA]</scope>
    <source>
        <strain evidence="8">SpSt-477</strain>
    </source>
</reference>
<dbReference type="InterPro" id="IPR008284">
    <property type="entry name" value="MoCF_biosynth_CS"/>
</dbReference>
<dbReference type="EMBL" id="DSUH01000312">
    <property type="protein sequence ID" value="HGU33865.1"/>
    <property type="molecule type" value="Genomic_DNA"/>
</dbReference>
<dbReference type="PANTHER" id="PTHR43232:SF2">
    <property type="entry name" value="MOLYBDENUM COFACTOR BIOSYNTHESIS PROTEIN B"/>
    <property type="match status" value="1"/>
</dbReference>
<dbReference type="FunFam" id="3.40.980.10:FF:000006">
    <property type="entry name" value="Molybdenum cofactor biosynthesis protein B"/>
    <property type="match status" value="1"/>
</dbReference>
<evidence type="ECO:0000256" key="4">
    <source>
        <dbReference type="ARBA" id="ARBA00015262"/>
    </source>
</evidence>
<protein>
    <recommendedName>
        <fullName evidence="4 6">Molybdenum cofactor biosynthesis protein B</fullName>
    </recommendedName>
</protein>
<dbReference type="Pfam" id="PF00994">
    <property type="entry name" value="MoCF_biosynth"/>
    <property type="match status" value="1"/>
</dbReference>